<comment type="caution">
    <text evidence="2">The sequence shown here is derived from an EMBL/GenBank/DDBJ whole genome shotgun (WGS) entry which is preliminary data.</text>
</comment>
<proteinExistence type="predicted"/>
<evidence type="ECO:0000256" key="1">
    <source>
        <dbReference type="SAM" id="MobiDB-lite"/>
    </source>
</evidence>
<evidence type="ECO:0000313" key="2">
    <source>
        <dbReference type="EMBL" id="RRN45781.1"/>
    </source>
</evidence>
<keyword evidence="3" id="KW-1185">Reference proteome</keyword>
<name>A0A426FSW3_9BURK</name>
<dbReference type="RefSeq" id="WP_005672504.1">
    <property type="nucleotide sequence ID" value="NZ_RRUE01000001.1"/>
</dbReference>
<evidence type="ECO:0000313" key="3">
    <source>
        <dbReference type="Proteomes" id="UP000270261"/>
    </source>
</evidence>
<feature type="region of interest" description="Disordered" evidence="1">
    <location>
        <begin position="1"/>
        <end position="26"/>
    </location>
</feature>
<dbReference type="OrthoDB" id="9920454at2"/>
<reference evidence="2 3" key="1">
    <citation type="submission" date="2018-11" db="EMBL/GenBank/DDBJ databases">
        <title>Genome sequencing of Lautropia sp. KCOM 2505 (= ChDC F240).</title>
        <authorList>
            <person name="Kook J.-K."/>
            <person name="Park S.-N."/>
            <person name="Lim Y.K."/>
        </authorList>
    </citation>
    <scope>NUCLEOTIDE SEQUENCE [LARGE SCALE GENOMIC DNA]</scope>
    <source>
        <strain evidence="2 3">KCOM 2505</strain>
    </source>
</reference>
<protein>
    <submittedName>
        <fullName evidence="2">Uncharacterized protein</fullName>
    </submittedName>
</protein>
<organism evidence="2 3">
    <name type="scientific">Lautropia dentalis</name>
    <dbReference type="NCBI Taxonomy" id="2490857"/>
    <lineage>
        <taxon>Bacteria</taxon>
        <taxon>Pseudomonadati</taxon>
        <taxon>Pseudomonadota</taxon>
        <taxon>Betaproteobacteria</taxon>
        <taxon>Burkholderiales</taxon>
        <taxon>Burkholderiaceae</taxon>
        <taxon>Lautropia</taxon>
    </lineage>
</organism>
<accession>A0A426FSW3</accession>
<gene>
    <name evidence="2" type="ORF">EHV23_06475</name>
</gene>
<sequence length="61" mass="6993">MTAHHHSAIVTARHAARMRAGRVESRPEDYADIAVTEQAKRLREARRAIEERNMLRELGLS</sequence>
<dbReference type="Proteomes" id="UP000270261">
    <property type="component" value="Unassembled WGS sequence"/>
</dbReference>
<dbReference type="AlphaFoldDB" id="A0A426FSW3"/>
<dbReference type="EMBL" id="RRUE01000001">
    <property type="protein sequence ID" value="RRN45781.1"/>
    <property type="molecule type" value="Genomic_DNA"/>
</dbReference>